<evidence type="ECO:0000256" key="1">
    <source>
        <dbReference type="SAM" id="MobiDB-lite"/>
    </source>
</evidence>
<evidence type="ECO:0000313" key="5">
    <source>
        <dbReference type="Proteomes" id="UP001500936"/>
    </source>
</evidence>
<dbReference type="Proteomes" id="UP001500936">
    <property type="component" value="Unassembled WGS sequence"/>
</dbReference>
<dbReference type="InterPro" id="IPR011600">
    <property type="entry name" value="Pept_C14_caspase"/>
</dbReference>
<gene>
    <name evidence="4" type="ORF">GCM10023187_32230</name>
</gene>
<reference evidence="5" key="1">
    <citation type="journal article" date="2019" name="Int. J. Syst. Evol. Microbiol.">
        <title>The Global Catalogue of Microorganisms (GCM) 10K type strain sequencing project: providing services to taxonomists for standard genome sequencing and annotation.</title>
        <authorList>
            <consortium name="The Broad Institute Genomics Platform"/>
            <consortium name="The Broad Institute Genome Sequencing Center for Infectious Disease"/>
            <person name="Wu L."/>
            <person name="Ma J."/>
        </authorList>
    </citation>
    <scope>NUCLEOTIDE SEQUENCE [LARGE SCALE GENOMIC DNA]</scope>
    <source>
        <strain evidence="5">JCM 17925</strain>
    </source>
</reference>
<dbReference type="RefSeq" id="WP_345268859.1">
    <property type="nucleotide sequence ID" value="NZ_BAABHB010000006.1"/>
</dbReference>
<evidence type="ECO:0000256" key="2">
    <source>
        <dbReference type="SAM" id="SignalP"/>
    </source>
</evidence>
<feature type="chain" id="PRO_5046496445" description="Peptidase C14 caspase domain-containing protein" evidence="2">
    <location>
        <begin position="22"/>
        <end position="420"/>
    </location>
</feature>
<feature type="signal peptide" evidence="2">
    <location>
        <begin position="1"/>
        <end position="21"/>
    </location>
</feature>
<dbReference type="Gene3D" id="3.40.50.1460">
    <property type="match status" value="1"/>
</dbReference>
<evidence type="ECO:0000259" key="3">
    <source>
        <dbReference type="Pfam" id="PF00656"/>
    </source>
</evidence>
<dbReference type="EMBL" id="BAABHB010000006">
    <property type="protein sequence ID" value="GAA4409233.1"/>
    <property type="molecule type" value="Genomic_DNA"/>
</dbReference>
<comment type="caution">
    <text evidence="4">The sequence shown here is derived from an EMBL/GenBank/DDBJ whole genome shotgun (WGS) entry which is preliminary data.</text>
</comment>
<dbReference type="Pfam" id="PF00656">
    <property type="entry name" value="Peptidase_C14"/>
    <property type="match status" value="1"/>
</dbReference>
<proteinExistence type="predicted"/>
<organism evidence="4 5">
    <name type="scientific">Nibrella viscosa</name>
    <dbReference type="NCBI Taxonomy" id="1084524"/>
    <lineage>
        <taxon>Bacteria</taxon>
        <taxon>Pseudomonadati</taxon>
        <taxon>Bacteroidota</taxon>
        <taxon>Cytophagia</taxon>
        <taxon>Cytophagales</taxon>
        <taxon>Spirosomataceae</taxon>
        <taxon>Nibrella</taxon>
    </lineage>
</organism>
<name>A0ABP8KKE2_9BACT</name>
<feature type="region of interest" description="Disordered" evidence="1">
    <location>
        <begin position="265"/>
        <end position="327"/>
    </location>
</feature>
<keyword evidence="2" id="KW-0732">Signal</keyword>
<protein>
    <recommendedName>
        <fullName evidence="3">Peptidase C14 caspase domain-containing protein</fullName>
    </recommendedName>
</protein>
<accession>A0ABP8KKE2</accession>
<feature type="domain" description="Peptidase C14 caspase" evidence="3">
    <location>
        <begin position="76"/>
        <end position="248"/>
    </location>
</feature>
<sequence>MRSIVLLLVCCLCLTSLRAQDKPLFHVILVGATEDKVLAGACQLDIVNVHDQFRTIAESIGYTYKPGALVKEYFSNAYIQSLVTGLSCGPDDIIVFYYTGHGYNLSQYAGNFPIMMVDTTGAGNFPLMLIHQELLKKKARFCLTIGDCCNRVVDEKLPKDRSLVKGADCNPAIYRQLFLQQRGGVIASSSKRGQVSGASPGGSFYTWALLESMNYACHYNEQVTWDQLLDDAQNRMRKNITAARLSKQQSIYELNLANPVASAATPDRLQPSAADTSVAVQPEASLGPPPSAAMQTTVASSGQAATPAPPASPAAAPTQRPDFSDVNNFLNSLADESLSYQERTSRQTQASNFFVHNAKVRVYVNTTQVAQMPLEQLMSRYSLLATSIRQINVVERLSKLDPSGRFYTEVAVQEIWHPVK</sequence>
<keyword evidence="5" id="KW-1185">Reference proteome</keyword>
<evidence type="ECO:0000313" key="4">
    <source>
        <dbReference type="EMBL" id="GAA4409233.1"/>
    </source>
</evidence>